<proteinExistence type="predicted"/>
<dbReference type="GO" id="GO:0030686">
    <property type="term" value="C:90S preribosome"/>
    <property type="evidence" value="ECO:0007669"/>
    <property type="project" value="TreeGrafter"/>
</dbReference>
<sequence>GLGGAAYANYTPPKVGDGQKGQSVLSYSEAAKPWSKRKKSALRYFGEIPDSSPRYATSKPLEEGVTIVADTDRTLQGEEFRALKLRRKRKARVGQWRYQSSQEVQGNFRRRSDALEGRVKVPEEKLKKHRRGEPLSDASSVISKKRRRKVLREEERVEWATEQTARAELLLTEEAGLLVADPGEETCEISQREIAESVDILSATKHFDLDLYRFGPYRMDYSRDGRFLLLGGRKAHVAAIDWMTKKLLCEVNVME</sequence>
<reference evidence="1" key="1">
    <citation type="submission" date="2020-11" db="EMBL/GenBank/DDBJ databases">
        <authorList>
            <person name="Tran Van P."/>
        </authorList>
    </citation>
    <scope>NUCLEOTIDE SEQUENCE</scope>
</reference>
<protein>
    <submittedName>
        <fullName evidence="1">Uncharacterized protein</fullName>
    </submittedName>
</protein>
<dbReference type="AlphaFoldDB" id="A0A7R8WX39"/>
<feature type="non-terminal residue" evidence="1">
    <location>
        <position position="255"/>
    </location>
</feature>
<dbReference type="GO" id="GO:0032040">
    <property type="term" value="C:small-subunit processome"/>
    <property type="evidence" value="ECO:0007669"/>
    <property type="project" value="TreeGrafter"/>
</dbReference>
<dbReference type="EMBL" id="OB682055">
    <property type="protein sequence ID" value="CAD7236809.1"/>
    <property type="molecule type" value="Genomic_DNA"/>
</dbReference>
<feature type="non-terminal residue" evidence="1">
    <location>
        <position position="1"/>
    </location>
</feature>
<dbReference type="PANTHER" id="PTHR14085">
    <property type="entry name" value="WD-REPEAT PROTEIN BING4"/>
    <property type="match status" value="1"/>
</dbReference>
<dbReference type="OrthoDB" id="10251154at2759"/>
<organism evidence="1">
    <name type="scientific">Cyprideis torosa</name>
    <dbReference type="NCBI Taxonomy" id="163714"/>
    <lineage>
        <taxon>Eukaryota</taxon>
        <taxon>Metazoa</taxon>
        <taxon>Ecdysozoa</taxon>
        <taxon>Arthropoda</taxon>
        <taxon>Crustacea</taxon>
        <taxon>Oligostraca</taxon>
        <taxon>Ostracoda</taxon>
        <taxon>Podocopa</taxon>
        <taxon>Podocopida</taxon>
        <taxon>Cytherocopina</taxon>
        <taxon>Cytheroidea</taxon>
        <taxon>Cytherideidae</taxon>
        <taxon>Cyprideis</taxon>
    </lineage>
</organism>
<name>A0A7R8WX39_9CRUS</name>
<evidence type="ECO:0000313" key="1">
    <source>
        <dbReference type="EMBL" id="CAD7236809.1"/>
    </source>
</evidence>
<accession>A0A7R8WX39</accession>
<dbReference type="GO" id="GO:0000462">
    <property type="term" value="P:maturation of SSU-rRNA from tricistronic rRNA transcript (SSU-rRNA, 5.8S rRNA, LSU-rRNA)"/>
    <property type="evidence" value="ECO:0007669"/>
    <property type="project" value="TreeGrafter"/>
</dbReference>
<dbReference type="InterPro" id="IPR040315">
    <property type="entry name" value="WDR46/Utp7"/>
</dbReference>
<gene>
    <name evidence="1" type="ORF">CTOB1V02_LOCUS14624</name>
</gene>
<dbReference type="PANTHER" id="PTHR14085:SF3">
    <property type="entry name" value="WD REPEAT-CONTAINING PROTEIN 46"/>
    <property type="match status" value="1"/>
</dbReference>